<dbReference type="Gene3D" id="2.40.160.60">
    <property type="entry name" value="Outer membrane protein transport protein (OMPP1/FadL/TodX)"/>
    <property type="match status" value="1"/>
</dbReference>
<evidence type="ECO:0000256" key="4">
    <source>
        <dbReference type="ARBA" id="ARBA00022692"/>
    </source>
</evidence>
<dbReference type="EMBL" id="JAKIKU010000006">
    <property type="protein sequence ID" value="MCL1046307.1"/>
    <property type="molecule type" value="Genomic_DNA"/>
</dbReference>
<comment type="subcellular location">
    <subcellularLocation>
        <location evidence="1">Cell outer membrane</location>
        <topology evidence="1">Multi-pass membrane protein</topology>
    </subcellularLocation>
</comment>
<evidence type="ECO:0000256" key="2">
    <source>
        <dbReference type="ARBA" id="ARBA00008163"/>
    </source>
</evidence>
<comment type="similarity">
    <text evidence="2">Belongs to the OmpP1/FadL family.</text>
</comment>
<dbReference type="RefSeq" id="WP_102527149.1">
    <property type="nucleotide sequence ID" value="NZ_JAKIKU010000006.1"/>
</dbReference>
<dbReference type="Pfam" id="PF03349">
    <property type="entry name" value="Toluene_X"/>
    <property type="match status" value="1"/>
</dbReference>
<organism evidence="9 10">
    <name type="scientific">Shewanella electrodiphila</name>
    <dbReference type="NCBI Taxonomy" id="934143"/>
    <lineage>
        <taxon>Bacteria</taxon>
        <taxon>Pseudomonadati</taxon>
        <taxon>Pseudomonadota</taxon>
        <taxon>Gammaproteobacteria</taxon>
        <taxon>Alteromonadales</taxon>
        <taxon>Shewanellaceae</taxon>
        <taxon>Shewanella</taxon>
    </lineage>
</organism>
<dbReference type="Proteomes" id="UP001202134">
    <property type="component" value="Unassembled WGS sequence"/>
</dbReference>
<dbReference type="PANTHER" id="PTHR35093">
    <property type="entry name" value="OUTER MEMBRANE PROTEIN NMB0088-RELATED"/>
    <property type="match status" value="1"/>
</dbReference>
<dbReference type="InterPro" id="IPR005017">
    <property type="entry name" value="OMPP1/FadL/TodX"/>
</dbReference>
<feature type="signal peptide" evidence="8">
    <location>
        <begin position="1"/>
        <end position="21"/>
    </location>
</feature>
<evidence type="ECO:0000256" key="3">
    <source>
        <dbReference type="ARBA" id="ARBA00022452"/>
    </source>
</evidence>
<feature type="chain" id="PRO_5046820206" evidence="8">
    <location>
        <begin position="22"/>
        <end position="404"/>
    </location>
</feature>
<comment type="caution">
    <text evidence="9">The sequence shown here is derived from an EMBL/GenBank/DDBJ whole genome shotgun (WGS) entry which is preliminary data.</text>
</comment>
<name>A0ABT0KR26_9GAMM</name>
<evidence type="ECO:0000256" key="5">
    <source>
        <dbReference type="ARBA" id="ARBA00022729"/>
    </source>
</evidence>
<evidence type="ECO:0000256" key="6">
    <source>
        <dbReference type="ARBA" id="ARBA00023136"/>
    </source>
</evidence>
<keyword evidence="5 8" id="KW-0732">Signal</keyword>
<sequence length="404" mass="43970">MTQNIIKLAPLALLFSLPVNASGLFLQEAVYANQGTAGAGDGVYTESAAAMWVNPAIMSFMGENKTTVNGLAFDLGVDFYDVDGVSGGGSNNYLGSVAAFHVVQLTDDLHFGVGLGTAGGSGLDYSANWAGQLQLEDINLLTLQVNPALSYRINDQWSVGAGLQINYAVLDGRMANTEIESASDWTMGYNAGVVYQPSEQLMVGLSYRSKLEHDFQGNLNSDIRLDNLQLTDFSMDSSLVALVDLSASYQVTPQLALLTTIQWHQWSDWDSSPITFNGSLLGQDHSFDLSQDRDWDDVWHYGVGLDYAINKDWNLKLGFSYETSPQDDPYLQTPDIPVGVQKRYSVGVSTHIGDSKLDVFYEYADLGNVEIRQDGLIPGVDPTGNLLNGYFDSSIHFVGVAVTF</sequence>
<evidence type="ECO:0000313" key="9">
    <source>
        <dbReference type="EMBL" id="MCL1046307.1"/>
    </source>
</evidence>
<keyword evidence="6" id="KW-0472">Membrane</keyword>
<evidence type="ECO:0000256" key="8">
    <source>
        <dbReference type="SAM" id="SignalP"/>
    </source>
</evidence>
<accession>A0ABT0KR26</accession>
<evidence type="ECO:0000256" key="7">
    <source>
        <dbReference type="ARBA" id="ARBA00023237"/>
    </source>
</evidence>
<keyword evidence="4" id="KW-0812">Transmembrane</keyword>
<protein>
    <submittedName>
        <fullName evidence="9">Outer membrane protein transport protein</fullName>
    </submittedName>
</protein>
<reference evidence="9 10" key="1">
    <citation type="submission" date="2022-01" db="EMBL/GenBank/DDBJ databases">
        <title>Whole genome-based taxonomy of the Shewanellaceae.</title>
        <authorList>
            <person name="Martin-Rodriguez A.J."/>
        </authorList>
    </citation>
    <scope>NUCLEOTIDE SEQUENCE [LARGE SCALE GENOMIC DNA]</scope>
    <source>
        <strain evidence="9 10">DSM 24955</strain>
    </source>
</reference>
<keyword evidence="7" id="KW-0998">Cell outer membrane</keyword>
<evidence type="ECO:0000313" key="10">
    <source>
        <dbReference type="Proteomes" id="UP001202134"/>
    </source>
</evidence>
<gene>
    <name evidence="9" type="ORF">L2737_13395</name>
</gene>
<dbReference type="PANTHER" id="PTHR35093:SF8">
    <property type="entry name" value="OUTER MEMBRANE PROTEIN NMB0088-RELATED"/>
    <property type="match status" value="1"/>
</dbReference>
<dbReference type="SUPFAM" id="SSF56935">
    <property type="entry name" value="Porins"/>
    <property type="match status" value="1"/>
</dbReference>
<keyword evidence="10" id="KW-1185">Reference proteome</keyword>
<evidence type="ECO:0000256" key="1">
    <source>
        <dbReference type="ARBA" id="ARBA00004571"/>
    </source>
</evidence>
<proteinExistence type="inferred from homology"/>
<keyword evidence="3" id="KW-1134">Transmembrane beta strand</keyword>